<keyword evidence="2" id="KW-1185">Reference proteome</keyword>
<name>A0ABX9AI63_9ENTR</name>
<dbReference type="EMBL" id="CP081864">
    <property type="protein sequence ID" value="QZN94737.1"/>
    <property type="molecule type" value="Genomic_DNA"/>
</dbReference>
<evidence type="ECO:0000313" key="2">
    <source>
        <dbReference type="Proteomes" id="UP000825886"/>
    </source>
</evidence>
<dbReference type="Proteomes" id="UP000825886">
    <property type="component" value="Chromosome"/>
</dbReference>
<dbReference type="RefSeq" id="WP_222157851.1">
    <property type="nucleotide sequence ID" value="NZ_CP081864.1"/>
</dbReference>
<proteinExistence type="predicted"/>
<accession>A0ABX9AI63</accession>
<sequence length="229" mass="27159">MRTIVIADTLYYRYIGLSDLFYKKFDGNPDVDVFDHYNEKKLTRKGEYRNALVIGNQTFHEMERTNRLLLANNSDIIVYRIFFSDMIKLRRLKRHLVLSPYCIVVSSDIANRDLFMLSHSWLGCLDKEKFAYVRFNSHERQLLQYWEEITHGHIPAGLKNIAYSVISRLKRKMDIRSEYSLYLLWRITHLGIFSLNNFSIGSNRNRVRAPVPRKLSATPSIPHGYFFLR</sequence>
<protein>
    <submittedName>
        <fullName evidence="1">Uncharacterized protein</fullName>
    </submittedName>
</protein>
<reference evidence="1 2" key="1">
    <citation type="submission" date="2021-08" db="EMBL/GenBank/DDBJ databases">
        <title>Culture and genomic analysis of Symbiopectobacterium purcellii sp. nov. gen. nov., isolated from the leafhopper Empoasca decipiens.</title>
        <authorList>
            <person name="Nadal-Jimenez P."/>
            <person name="Siozios S."/>
            <person name="Halliday N."/>
            <person name="Camara M."/>
            <person name="Hurst G.D.D."/>
        </authorList>
    </citation>
    <scope>NUCLEOTIDE SEQUENCE [LARGE SCALE GENOMIC DNA]</scope>
    <source>
        <strain evidence="1 2">SyEd1</strain>
    </source>
</reference>
<organism evidence="1 2">
    <name type="scientific">Symbiopectobacterium purcellii</name>
    <dbReference type="NCBI Taxonomy" id="2871826"/>
    <lineage>
        <taxon>Bacteria</taxon>
        <taxon>Pseudomonadati</taxon>
        <taxon>Pseudomonadota</taxon>
        <taxon>Gammaproteobacteria</taxon>
        <taxon>Enterobacterales</taxon>
        <taxon>Enterobacteriaceae</taxon>
    </lineage>
</organism>
<evidence type="ECO:0000313" key="1">
    <source>
        <dbReference type="EMBL" id="QZN94737.1"/>
    </source>
</evidence>
<gene>
    <name evidence="1" type="ORF">K6K13_15840</name>
</gene>